<evidence type="ECO:0000256" key="1">
    <source>
        <dbReference type="ARBA" id="ARBA00022512"/>
    </source>
</evidence>
<keyword evidence="7" id="KW-0812">Transmembrane</keyword>
<evidence type="ECO:0000256" key="5">
    <source>
        <dbReference type="ARBA" id="ARBA00023295"/>
    </source>
</evidence>
<dbReference type="InterPro" id="IPR049804">
    <property type="entry name" value="Choice_anch_L"/>
</dbReference>
<dbReference type="SMART" id="SM00060">
    <property type="entry name" value="FN3"/>
    <property type="match status" value="2"/>
</dbReference>
<accession>A0ABU0GJS2</accession>
<dbReference type="EMBL" id="JAUSVM010000001">
    <property type="protein sequence ID" value="MDQ0424840.1"/>
    <property type="molecule type" value="Genomic_DNA"/>
</dbReference>
<evidence type="ECO:0000256" key="7">
    <source>
        <dbReference type="SAM" id="Phobius"/>
    </source>
</evidence>
<dbReference type="PROSITE" id="PS50853">
    <property type="entry name" value="FN3"/>
    <property type="match status" value="1"/>
</dbReference>
<keyword evidence="5" id="KW-0378">Hydrolase</keyword>
<feature type="domain" description="Gram-positive cocci surface proteins LPxTG" evidence="9">
    <location>
        <begin position="985"/>
        <end position="1020"/>
    </location>
</feature>
<name>A0ABU0GJS2_9CELL</name>
<evidence type="ECO:0000313" key="11">
    <source>
        <dbReference type="EMBL" id="MDQ0424840.1"/>
    </source>
</evidence>
<evidence type="ECO:0000256" key="6">
    <source>
        <dbReference type="ARBA" id="ARBA00023326"/>
    </source>
</evidence>
<proteinExistence type="predicted"/>
<evidence type="ECO:0000256" key="2">
    <source>
        <dbReference type="ARBA" id="ARBA00022525"/>
    </source>
</evidence>
<feature type="transmembrane region" description="Helical" evidence="7">
    <location>
        <begin position="995"/>
        <end position="1013"/>
    </location>
</feature>
<reference evidence="11 12" key="1">
    <citation type="submission" date="2023-07" db="EMBL/GenBank/DDBJ databases">
        <title>Sequencing the genomes of 1000 actinobacteria strains.</title>
        <authorList>
            <person name="Klenk H.-P."/>
        </authorList>
    </citation>
    <scope>NUCLEOTIDE SEQUENCE [LARGE SCALE GENOMIC DNA]</scope>
    <source>
        <strain evidence="11 12">DSM 14785</strain>
    </source>
</reference>
<evidence type="ECO:0000256" key="8">
    <source>
        <dbReference type="SAM" id="SignalP"/>
    </source>
</evidence>
<keyword evidence="4" id="KW-0572">Peptidoglycan-anchor</keyword>
<dbReference type="SUPFAM" id="SSF49265">
    <property type="entry name" value="Fibronectin type III"/>
    <property type="match status" value="1"/>
</dbReference>
<organism evidence="11 12">
    <name type="scientific">Cellulomonas iranensis</name>
    <dbReference type="NCBI Taxonomy" id="76862"/>
    <lineage>
        <taxon>Bacteria</taxon>
        <taxon>Bacillati</taxon>
        <taxon>Actinomycetota</taxon>
        <taxon>Actinomycetes</taxon>
        <taxon>Micrococcales</taxon>
        <taxon>Cellulomonadaceae</taxon>
        <taxon>Cellulomonas</taxon>
    </lineage>
</organism>
<feature type="domain" description="Fibronectin type-III" evidence="10">
    <location>
        <begin position="732"/>
        <end position="827"/>
    </location>
</feature>
<protein>
    <recommendedName>
        <fullName evidence="13">Fibronectin type-III domain-containing protein</fullName>
    </recommendedName>
</protein>
<keyword evidence="12" id="KW-1185">Reference proteome</keyword>
<feature type="chain" id="PRO_5045095142" description="Fibronectin type-III domain-containing protein" evidence="8">
    <location>
        <begin position="30"/>
        <end position="1020"/>
    </location>
</feature>
<keyword evidence="6" id="KW-0119">Carbohydrate metabolism</keyword>
<keyword evidence="5" id="KW-0326">Glycosidase</keyword>
<gene>
    <name evidence="11" type="ORF">JO380_001221</name>
</gene>
<dbReference type="Pfam" id="PF00041">
    <property type="entry name" value="fn3"/>
    <property type="match status" value="1"/>
</dbReference>
<sequence>MRVRRWITTTVATVLAAGTVAVTSTAAQAASADELAAALLGGTDALASTELLAPAQANGASAAVMTTPVAGFPTRPGGSYVVLSSGRADQLIGAQGTAASTAWSSTAVRPSVFDVTTLRVTLDVPAGANCLLGVSFRFLSEEYPQYVGDVYNDAFIAEVGQSTWTIGPGNTIVAPDNFAFDPQGRVLSINSGLFGAGSSPAAEAVGTVFNGASPLLTAAVPLQGGTQQDLFFTVFDQSDATLDSAVIIDNLRVGTVADVATQCRPGAQQAPSEITVTAQAPTQVDADGTADDTYTVPAVEGVQYTVDGTPVAAGTYPGAGTVVVTATALPGYVLTGATEFTLVFTDVRHVTAVPPTQVDTWGTADDTYTIPSVDGVQYLVDGAPVAAGTHPGAGTVVVEASALPGYVLTGPTRFELVFTDVRQVAATEPAQVDTWGTADDTYTIPSVDGVQYLVDGSPVAPGTYPGTGTVVVTAEAAEGHVLTGPSEWVLTFTDVRQATAVAPGWTDAAGTADDTYTIPSVEGVRYSVDGTPVAAGTHPGTGTVVVEASALPGYVLTGPTAFTLTFTDVTPVAAVAPGVLDRPGTALDRVVVPTVPGVVYLLGDQVLAPGEHALTGTHEITVRAADERHVLTGPTRFTVVLSDADVPGRVTGLAGGAGREQVSLTWSPTPTATGYRVQRSTDGSTWTDVATTGAPAGTVPATGGAAWYRAAATNDLGQGPWSEPVQVAPARPADAPRVTSVVPGNRSLTVTFEAPGSDGGAPVEHYEYTVDGGATWVRVDGSPFVVRRLTNGTAYDVRVRAVTAAGPGTAGTGTATAPAVVPVTVDGTDGTPTVPTVAPGAVLVRSDDRPVAATLTTGPEGVTVAGDGFGVSLRGFETDGSPLAVDGEGRLVVEQGGFVSVTGHGFAPGSEVDVWLFSTPTLLGTVPVGADGTFAARLALPAGIPAGLHTAQLNGTAADGSLRSVATGLVVRAAPGGPAADAGALAVTGASTAPLALAALALLLLGAGALLAARRRDARG</sequence>
<evidence type="ECO:0000259" key="9">
    <source>
        <dbReference type="PROSITE" id="PS50847"/>
    </source>
</evidence>
<dbReference type="InterPro" id="IPR019931">
    <property type="entry name" value="LPXTG_anchor"/>
</dbReference>
<dbReference type="Proteomes" id="UP001240250">
    <property type="component" value="Unassembled WGS sequence"/>
</dbReference>
<dbReference type="RefSeq" id="WP_156442177.1">
    <property type="nucleotide sequence ID" value="NZ_JAUSVM010000001.1"/>
</dbReference>
<keyword evidence="1" id="KW-0134">Cell wall</keyword>
<feature type="signal peptide" evidence="8">
    <location>
        <begin position="1"/>
        <end position="29"/>
    </location>
</feature>
<keyword evidence="2" id="KW-0964">Secreted</keyword>
<dbReference type="CDD" id="cd00063">
    <property type="entry name" value="FN3"/>
    <property type="match status" value="1"/>
</dbReference>
<comment type="caution">
    <text evidence="11">The sequence shown here is derived from an EMBL/GenBank/DDBJ whole genome shotgun (WGS) entry which is preliminary data.</text>
</comment>
<dbReference type="InterPro" id="IPR003961">
    <property type="entry name" value="FN3_dom"/>
</dbReference>
<keyword evidence="6" id="KW-0624">Polysaccharide degradation</keyword>
<dbReference type="InterPro" id="IPR013783">
    <property type="entry name" value="Ig-like_fold"/>
</dbReference>
<keyword evidence="7" id="KW-0472">Membrane</keyword>
<evidence type="ECO:0000256" key="4">
    <source>
        <dbReference type="ARBA" id="ARBA00023088"/>
    </source>
</evidence>
<evidence type="ECO:0000259" key="10">
    <source>
        <dbReference type="PROSITE" id="PS50853"/>
    </source>
</evidence>
<dbReference type="PROSITE" id="PS50847">
    <property type="entry name" value="GRAM_POS_ANCHORING"/>
    <property type="match status" value="1"/>
</dbReference>
<dbReference type="InterPro" id="IPR036116">
    <property type="entry name" value="FN3_sf"/>
</dbReference>
<keyword evidence="3 8" id="KW-0732">Signal</keyword>
<dbReference type="NCBIfam" id="NF038133">
    <property type="entry name" value="choice_anch_L"/>
    <property type="match status" value="1"/>
</dbReference>
<evidence type="ECO:0008006" key="13">
    <source>
        <dbReference type="Google" id="ProtNLM"/>
    </source>
</evidence>
<evidence type="ECO:0000313" key="12">
    <source>
        <dbReference type="Proteomes" id="UP001240250"/>
    </source>
</evidence>
<dbReference type="Gene3D" id="2.60.40.10">
    <property type="entry name" value="Immunoglobulins"/>
    <property type="match status" value="2"/>
</dbReference>
<keyword evidence="7" id="KW-1133">Transmembrane helix</keyword>
<evidence type="ECO:0000256" key="3">
    <source>
        <dbReference type="ARBA" id="ARBA00022729"/>
    </source>
</evidence>